<evidence type="ECO:0000256" key="20">
    <source>
        <dbReference type="PIRSR" id="PIRSR039102-2"/>
    </source>
</evidence>
<gene>
    <name evidence="18" type="primary">ddl</name>
    <name evidence="24" type="ORF">PYK22_01342</name>
</gene>
<dbReference type="InterPro" id="IPR011127">
    <property type="entry name" value="Dala_Dala_lig_N"/>
</dbReference>
<evidence type="ECO:0000256" key="18">
    <source>
        <dbReference type="HAMAP-Rule" id="MF_00047"/>
    </source>
</evidence>
<dbReference type="UniPathway" id="UPA00219"/>
<keyword evidence="25" id="KW-1185">Reference proteome</keyword>
<comment type="catalytic activity">
    <reaction evidence="16 18">
        <text>2 D-alanine + ATP = D-alanyl-D-alanine + ADP + phosphate + H(+)</text>
        <dbReference type="Rhea" id="RHEA:11224"/>
        <dbReference type="ChEBI" id="CHEBI:15378"/>
        <dbReference type="ChEBI" id="CHEBI:30616"/>
        <dbReference type="ChEBI" id="CHEBI:43474"/>
        <dbReference type="ChEBI" id="CHEBI:57416"/>
        <dbReference type="ChEBI" id="CHEBI:57822"/>
        <dbReference type="ChEBI" id="CHEBI:456216"/>
        <dbReference type="EC" id="6.3.2.4"/>
    </reaction>
</comment>
<keyword evidence="6 18" id="KW-0963">Cytoplasm</keyword>
<dbReference type="Pfam" id="PF07478">
    <property type="entry name" value="Dala_Dala_lig_C"/>
    <property type="match status" value="1"/>
</dbReference>
<reference evidence="24 25" key="2">
    <citation type="submission" date="2015-01" db="EMBL/GenBank/DDBJ databases">
        <title>Complete genome sequence of Pyrinomonas methylaliphatogenes type strain K22T.</title>
        <authorList>
            <person name="Lee K.C.Y."/>
            <person name="Power J.F."/>
            <person name="Dunfield P.F."/>
            <person name="Morgan X.C."/>
            <person name="Huttenhower C."/>
            <person name="Stott M.B."/>
        </authorList>
    </citation>
    <scope>NUCLEOTIDE SEQUENCE [LARGE SCALE GENOMIC DNA]</scope>
    <source>
        <strain evidence="24 25">K22</strain>
    </source>
</reference>
<accession>A0A0B6WYG3</accession>
<dbReference type="PROSITE" id="PS00843">
    <property type="entry name" value="DALA_DALA_LIGASE_1"/>
    <property type="match status" value="1"/>
</dbReference>
<reference evidence="24 25" key="1">
    <citation type="submission" date="2013-12" db="EMBL/GenBank/DDBJ databases">
        <authorList>
            <person name="Stott M."/>
        </authorList>
    </citation>
    <scope>NUCLEOTIDE SEQUENCE [LARGE SCALE GENOMIC DNA]</scope>
    <source>
        <strain evidence="24 25">K22</strain>
    </source>
</reference>
<evidence type="ECO:0000256" key="9">
    <source>
        <dbReference type="ARBA" id="ARBA00022741"/>
    </source>
</evidence>
<dbReference type="InterPro" id="IPR011095">
    <property type="entry name" value="Dala_Dala_lig_C"/>
</dbReference>
<dbReference type="Pfam" id="PF01820">
    <property type="entry name" value="Dala_Dala_lig_N"/>
    <property type="match status" value="1"/>
</dbReference>
<feature type="active site" evidence="19">
    <location>
        <position position="196"/>
    </location>
</feature>
<dbReference type="PANTHER" id="PTHR23132:SF25">
    <property type="entry name" value="D-ALANINE--D-ALANINE LIGASE A"/>
    <property type="match status" value="1"/>
</dbReference>
<dbReference type="InterPro" id="IPR005905">
    <property type="entry name" value="D_ala_D_ala"/>
</dbReference>
<dbReference type="SUPFAM" id="SSF56059">
    <property type="entry name" value="Glutathione synthetase ATP-binding domain-like"/>
    <property type="match status" value="1"/>
</dbReference>
<keyword evidence="14 21" id="KW-0464">Manganese</keyword>
<evidence type="ECO:0000256" key="7">
    <source>
        <dbReference type="ARBA" id="ARBA00022598"/>
    </source>
</evidence>
<evidence type="ECO:0000313" key="24">
    <source>
        <dbReference type="EMBL" id="CDM65344.1"/>
    </source>
</evidence>
<evidence type="ECO:0000256" key="5">
    <source>
        <dbReference type="ARBA" id="ARBA00010871"/>
    </source>
</evidence>
<evidence type="ECO:0000256" key="13">
    <source>
        <dbReference type="ARBA" id="ARBA00022984"/>
    </source>
</evidence>
<dbReference type="GO" id="GO:0071555">
    <property type="term" value="P:cell wall organization"/>
    <property type="evidence" value="ECO:0007669"/>
    <property type="project" value="UniProtKB-KW"/>
</dbReference>
<dbReference type="PROSITE" id="PS50975">
    <property type="entry name" value="ATP_GRASP"/>
    <property type="match status" value="1"/>
</dbReference>
<evidence type="ECO:0000256" key="1">
    <source>
        <dbReference type="ARBA" id="ARBA00001936"/>
    </source>
</evidence>
<keyword evidence="12 18" id="KW-0133">Cell shape</keyword>
<feature type="binding site" evidence="20">
    <location>
        <begin position="323"/>
        <end position="324"/>
    </location>
    <ligand>
        <name>ATP</name>
        <dbReference type="ChEBI" id="CHEBI:30616"/>
    </ligand>
</feature>
<dbReference type="PANTHER" id="PTHR23132">
    <property type="entry name" value="D-ALANINE--D-ALANINE LIGASE"/>
    <property type="match status" value="1"/>
</dbReference>
<keyword evidence="15 18" id="KW-0961">Cell wall biogenesis/degradation</keyword>
<comment type="subcellular location">
    <subcellularLocation>
        <location evidence="3 18">Cytoplasm</location>
    </subcellularLocation>
</comment>
<dbReference type="GO" id="GO:0009252">
    <property type="term" value="P:peptidoglycan biosynthetic process"/>
    <property type="evidence" value="ECO:0007669"/>
    <property type="project" value="UniProtKB-UniRule"/>
</dbReference>
<evidence type="ECO:0000256" key="4">
    <source>
        <dbReference type="ARBA" id="ARBA00004752"/>
    </source>
</evidence>
<keyword evidence="10 22" id="KW-0067">ATP-binding</keyword>
<dbReference type="InterPro" id="IPR016185">
    <property type="entry name" value="PreATP-grasp_dom_sf"/>
</dbReference>
<comment type="function">
    <text evidence="2 18">Cell wall formation.</text>
</comment>
<dbReference type="NCBIfam" id="NF002528">
    <property type="entry name" value="PRK01966.1-4"/>
    <property type="match status" value="1"/>
</dbReference>
<comment type="pathway">
    <text evidence="4 18">Cell wall biogenesis; peptidoglycan biosynthesis.</text>
</comment>
<protein>
    <recommendedName>
        <fullName evidence="18">D-alanine--D-alanine ligase</fullName>
        <ecNumber evidence="18">6.3.2.4</ecNumber>
    </recommendedName>
    <alternativeName>
        <fullName evidence="18">D-Ala-D-Ala ligase</fullName>
    </alternativeName>
    <alternativeName>
        <fullName evidence="18">D-alanylalanine synthetase</fullName>
    </alternativeName>
</protein>
<dbReference type="PIRSF" id="PIRSF039102">
    <property type="entry name" value="Ddl/VanB"/>
    <property type="match status" value="1"/>
</dbReference>
<dbReference type="OrthoDB" id="9813261at2"/>
<keyword evidence="11 21" id="KW-0460">Magnesium</keyword>
<dbReference type="AlphaFoldDB" id="A0A0B6WYG3"/>
<dbReference type="FunFam" id="3.30.1490.20:FF:000007">
    <property type="entry name" value="D-alanine--D-alanine ligase"/>
    <property type="match status" value="1"/>
</dbReference>
<comment type="cofactor">
    <cofactor evidence="1">
        <name>Mn(2+)</name>
        <dbReference type="ChEBI" id="CHEBI:29035"/>
    </cofactor>
</comment>
<evidence type="ECO:0000256" key="21">
    <source>
        <dbReference type="PIRSR" id="PIRSR039102-3"/>
    </source>
</evidence>
<dbReference type="EMBL" id="CBXV010000004">
    <property type="protein sequence ID" value="CDM65344.1"/>
    <property type="molecule type" value="Genomic_DNA"/>
</dbReference>
<organism evidence="24 25">
    <name type="scientific">Pyrinomonas methylaliphatogenes</name>
    <dbReference type="NCBI Taxonomy" id="454194"/>
    <lineage>
        <taxon>Bacteria</taxon>
        <taxon>Pseudomonadati</taxon>
        <taxon>Acidobacteriota</taxon>
        <taxon>Blastocatellia</taxon>
        <taxon>Blastocatellales</taxon>
        <taxon>Pyrinomonadaceae</taxon>
        <taxon>Pyrinomonas</taxon>
    </lineage>
</organism>
<feature type="active site" evidence="19">
    <location>
        <position position="16"/>
    </location>
</feature>
<evidence type="ECO:0000256" key="3">
    <source>
        <dbReference type="ARBA" id="ARBA00004496"/>
    </source>
</evidence>
<dbReference type="EC" id="6.3.2.4" evidence="18"/>
<evidence type="ECO:0000256" key="8">
    <source>
        <dbReference type="ARBA" id="ARBA00022723"/>
    </source>
</evidence>
<evidence type="ECO:0000256" key="15">
    <source>
        <dbReference type="ARBA" id="ARBA00023316"/>
    </source>
</evidence>
<feature type="binding site" evidence="20">
    <location>
        <begin position="188"/>
        <end position="190"/>
    </location>
    <ligand>
        <name>ATP</name>
        <dbReference type="ChEBI" id="CHEBI:30616"/>
    </ligand>
</feature>
<comment type="pathway">
    <text evidence="17">Glycan biosynthesis.</text>
</comment>
<dbReference type="GO" id="GO:0005829">
    <property type="term" value="C:cytosol"/>
    <property type="evidence" value="ECO:0007669"/>
    <property type="project" value="TreeGrafter"/>
</dbReference>
<dbReference type="Proteomes" id="UP000031518">
    <property type="component" value="Unassembled WGS sequence"/>
</dbReference>
<evidence type="ECO:0000256" key="2">
    <source>
        <dbReference type="ARBA" id="ARBA00003921"/>
    </source>
</evidence>
<evidence type="ECO:0000313" key="25">
    <source>
        <dbReference type="Proteomes" id="UP000031518"/>
    </source>
</evidence>
<evidence type="ECO:0000256" key="16">
    <source>
        <dbReference type="ARBA" id="ARBA00047614"/>
    </source>
</evidence>
<dbReference type="HAMAP" id="MF_00047">
    <property type="entry name" value="Dala_Dala_lig"/>
    <property type="match status" value="1"/>
</dbReference>
<feature type="binding site" evidence="21">
    <location>
        <position position="324"/>
    </location>
    <ligand>
        <name>Mg(2+)</name>
        <dbReference type="ChEBI" id="CHEBI:18420"/>
        <label>2</label>
    </ligand>
</feature>
<keyword evidence="13 18" id="KW-0573">Peptidoglycan synthesis</keyword>
<evidence type="ECO:0000256" key="11">
    <source>
        <dbReference type="ARBA" id="ARBA00022842"/>
    </source>
</evidence>
<keyword evidence="7 18" id="KW-0436">Ligase</keyword>
<comment type="similarity">
    <text evidence="5 18">Belongs to the D-alanine--D-alanine ligase family.</text>
</comment>
<dbReference type="FunFam" id="3.30.470.20:FF:000008">
    <property type="entry name" value="D-alanine--D-alanine ligase"/>
    <property type="match status" value="1"/>
</dbReference>
<keyword evidence="9 20" id="KW-0547">Nucleotide-binding</keyword>
<dbReference type="PROSITE" id="PS00844">
    <property type="entry name" value="DALA_DALA_LIGASE_2"/>
    <property type="match status" value="1"/>
</dbReference>
<evidence type="ECO:0000256" key="10">
    <source>
        <dbReference type="ARBA" id="ARBA00022840"/>
    </source>
</evidence>
<evidence type="ECO:0000256" key="12">
    <source>
        <dbReference type="ARBA" id="ARBA00022960"/>
    </source>
</evidence>
<dbReference type="SUPFAM" id="SSF52440">
    <property type="entry name" value="PreATP-grasp domain"/>
    <property type="match status" value="1"/>
</dbReference>
<evidence type="ECO:0000256" key="19">
    <source>
        <dbReference type="PIRSR" id="PIRSR039102-1"/>
    </source>
</evidence>
<evidence type="ECO:0000256" key="22">
    <source>
        <dbReference type="PROSITE-ProRule" id="PRU00409"/>
    </source>
</evidence>
<evidence type="ECO:0000256" key="14">
    <source>
        <dbReference type="ARBA" id="ARBA00023211"/>
    </source>
</evidence>
<dbReference type="NCBIfam" id="TIGR01205">
    <property type="entry name" value="D_ala_D_alaTIGR"/>
    <property type="match status" value="1"/>
</dbReference>
<feature type="binding site" evidence="21">
    <location>
        <position position="310"/>
    </location>
    <ligand>
        <name>Mg(2+)</name>
        <dbReference type="ChEBI" id="CHEBI:18420"/>
        <label>1</label>
    </ligand>
</feature>
<feature type="binding site" evidence="21">
    <location>
        <position position="326"/>
    </location>
    <ligand>
        <name>Mg(2+)</name>
        <dbReference type="ChEBI" id="CHEBI:18420"/>
        <label>2</label>
    </ligand>
</feature>
<dbReference type="GO" id="GO:0005524">
    <property type="term" value="F:ATP binding"/>
    <property type="evidence" value="ECO:0007669"/>
    <property type="project" value="UniProtKB-UniRule"/>
</dbReference>
<evidence type="ECO:0000256" key="6">
    <source>
        <dbReference type="ARBA" id="ARBA00022490"/>
    </source>
</evidence>
<feature type="active site" evidence="19">
    <location>
        <position position="335"/>
    </location>
</feature>
<feature type="binding site" evidence="21">
    <location>
        <position position="324"/>
    </location>
    <ligand>
        <name>Mg(2+)</name>
        <dbReference type="ChEBI" id="CHEBI:18420"/>
        <label>1</label>
    </ligand>
</feature>
<sequence length="375" mass="41435">MGKLRVGLIFGGRSGEHEVSLRSARAVIQALDGERYEVIPIAIAKDGRWLPPAESWRMLPSASIPSTPHSSPERDAVTIIGDLNWQGLVHLGEDGTRVERLDVVFPVLHGTYGEDGTIQGLLEMANIPYVGCGVLASACGMDKVAMKSLFRAVGLPICRYLWFLRAEWETKPSEVIKRIEHEIGFPCFVKPANLGSSVGVTRATDRASLEAALTEAALYDRKIVVEEALDVREIECAVLGNEDPQASLPGEYVVLDRRAEFLDYTEKYGQTGHVEFVTPAPVAAELVREIQQMACRAFRAIDGAGLARVDFFLRRDTDELLINEINTMPGLTDVSGYPKMWAASGLDFPQLLDRLIELALERHRDKARNRTSLAH</sequence>
<keyword evidence="8 21" id="KW-0479">Metal-binding</keyword>
<dbReference type="GO" id="GO:0046872">
    <property type="term" value="F:metal ion binding"/>
    <property type="evidence" value="ECO:0007669"/>
    <property type="project" value="UniProtKB-KW"/>
</dbReference>
<comment type="cofactor">
    <cofactor evidence="21">
        <name>Mg(2+)</name>
        <dbReference type="ChEBI" id="CHEBI:18420"/>
    </cofactor>
    <cofactor evidence="21">
        <name>Mn(2+)</name>
        <dbReference type="ChEBI" id="CHEBI:29035"/>
    </cofactor>
    <text evidence="21">Binds 2 magnesium or manganese ions per subunit.</text>
</comment>
<dbReference type="STRING" id="454194.PYK22_01342"/>
<feature type="binding site" evidence="20">
    <location>
        <position position="143"/>
    </location>
    <ligand>
        <name>ATP</name>
        <dbReference type="ChEBI" id="CHEBI:30616"/>
    </ligand>
</feature>
<dbReference type="InterPro" id="IPR000291">
    <property type="entry name" value="D-Ala_lig_Van_CS"/>
</dbReference>
<dbReference type="InterPro" id="IPR011761">
    <property type="entry name" value="ATP-grasp"/>
</dbReference>
<evidence type="ECO:0000256" key="17">
    <source>
        <dbReference type="ARBA" id="ARBA00060592"/>
    </source>
</evidence>
<dbReference type="Gene3D" id="3.30.1490.20">
    <property type="entry name" value="ATP-grasp fold, A domain"/>
    <property type="match status" value="1"/>
</dbReference>
<feature type="binding site" evidence="20">
    <location>
        <begin position="226"/>
        <end position="233"/>
    </location>
    <ligand>
        <name>ATP</name>
        <dbReference type="ChEBI" id="CHEBI:30616"/>
    </ligand>
</feature>
<feature type="domain" description="ATP-grasp" evidence="23">
    <location>
        <begin position="147"/>
        <end position="357"/>
    </location>
</feature>
<dbReference type="Gene3D" id="3.30.470.20">
    <property type="entry name" value="ATP-grasp fold, B domain"/>
    <property type="match status" value="1"/>
</dbReference>
<dbReference type="RefSeq" id="WP_041975328.1">
    <property type="nucleotide sequence ID" value="NZ_CBXV010000004.1"/>
</dbReference>
<dbReference type="Gene3D" id="3.40.50.20">
    <property type="match status" value="1"/>
</dbReference>
<dbReference type="GO" id="GO:0008360">
    <property type="term" value="P:regulation of cell shape"/>
    <property type="evidence" value="ECO:0007669"/>
    <property type="project" value="UniProtKB-KW"/>
</dbReference>
<proteinExistence type="inferred from homology"/>
<dbReference type="GO" id="GO:0008716">
    <property type="term" value="F:D-alanine-D-alanine ligase activity"/>
    <property type="evidence" value="ECO:0007669"/>
    <property type="project" value="UniProtKB-UniRule"/>
</dbReference>
<dbReference type="InterPro" id="IPR013815">
    <property type="entry name" value="ATP_grasp_subdomain_1"/>
</dbReference>
<feature type="binding site" evidence="20">
    <location>
        <begin position="196"/>
        <end position="197"/>
    </location>
    <ligand>
        <name>ATP</name>
        <dbReference type="ChEBI" id="CHEBI:30616"/>
    </ligand>
</feature>
<name>A0A0B6WYG3_9BACT</name>
<evidence type="ECO:0000259" key="23">
    <source>
        <dbReference type="PROSITE" id="PS50975"/>
    </source>
</evidence>